<dbReference type="STRING" id="416874.SAMN04487958_11498"/>
<organism evidence="1 2">
    <name type="scientific">Vreelandella subterranea</name>
    <dbReference type="NCBI Taxonomy" id="416874"/>
    <lineage>
        <taxon>Bacteria</taxon>
        <taxon>Pseudomonadati</taxon>
        <taxon>Pseudomonadota</taxon>
        <taxon>Gammaproteobacteria</taxon>
        <taxon>Oceanospirillales</taxon>
        <taxon>Halomonadaceae</taxon>
        <taxon>Vreelandella</taxon>
    </lineage>
</organism>
<proteinExistence type="predicted"/>
<evidence type="ECO:0000313" key="2">
    <source>
        <dbReference type="Proteomes" id="UP000198505"/>
    </source>
</evidence>
<keyword evidence="2" id="KW-1185">Reference proteome</keyword>
<reference evidence="2" key="1">
    <citation type="submission" date="2016-10" db="EMBL/GenBank/DDBJ databases">
        <authorList>
            <person name="Varghese N."/>
            <person name="Submissions S."/>
        </authorList>
    </citation>
    <scope>NUCLEOTIDE SEQUENCE [LARGE SCALE GENOMIC DNA]</scope>
    <source>
        <strain evidence="2">CGMCC 1.6495</strain>
    </source>
</reference>
<dbReference type="AlphaFoldDB" id="A0A1H9WFX4"/>
<dbReference type="EMBL" id="FOGS01000014">
    <property type="protein sequence ID" value="SES32832.1"/>
    <property type="molecule type" value="Genomic_DNA"/>
</dbReference>
<gene>
    <name evidence="1" type="ORF">SAMN04487958_11498</name>
</gene>
<name>A0A1H9WFX4_9GAMM</name>
<accession>A0A1H9WFX4</accession>
<dbReference type="RefSeq" id="WP_092830704.1">
    <property type="nucleotide sequence ID" value="NZ_FOGS01000014.1"/>
</dbReference>
<sequence length="108" mass="11975">MATLTLTMFVPKTQTTLFRGVDVELERCAEGTRRDIETALKRGTQTPNPLADIEALEERTTAEAVGQLATSMLAAGKSDEAVEDALSSLNAHLDEHFLQRKLVRLYER</sequence>
<evidence type="ECO:0000313" key="1">
    <source>
        <dbReference type="EMBL" id="SES32832.1"/>
    </source>
</evidence>
<dbReference type="Proteomes" id="UP000198505">
    <property type="component" value="Unassembled WGS sequence"/>
</dbReference>
<protein>
    <submittedName>
        <fullName evidence="1">Uncharacterized protein</fullName>
    </submittedName>
</protein>